<evidence type="ECO:0000256" key="5">
    <source>
        <dbReference type="ARBA" id="ARBA00022692"/>
    </source>
</evidence>
<dbReference type="RefSeq" id="WP_371754150.1">
    <property type="nucleotide sequence ID" value="NZ_JAYJLD010000012.1"/>
</dbReference>
<accession>A0ABU5ZJI7</accession>
<comment type="caution">
    <text evidence="10">The sequence shown here is derived from an EMBL/GenBank/DDBJ whole genome shotgun (WGS) entry which is preliminary data.</text>
</comment>
<feature type="transmembrane region" description="Helical" evidence="8">
    <location>
        <begin position="100"/>
        <end position="117"/>
    </location>
</feature>
<evidence type="ECO:0000313" key="11">
    <source>
        <dbReference type="Proteomes" id="UP001310386"/>
    </source>
</evidence>
<feature type="transmembrane region" description="Helical" evidence="8">
    <location>
        <begin position="412"/>
        <end position="435"/>
    </location>
</feature>
<dbReference type="CDD" id="cd01116">
    <property type="entry name" value="P_permease"/>
    <property type="match status" value="1"/>
</dbReference>
<keyword evidence="4" id="KW-1003">Cell membrane</keyword>
<feature type="transmembrane region" description="Helical" evidence="8">
    <location>
        <begin position="289"/>
        <end position="308"/>
    </location>
</feature>
<evidence type="ECO:0000256" key="7">
    <source>
        <dbReference type="ARBA" id="ARBA00023136"/>
    </source>
</evidence>
<feature type="transmembrane region" description="Helical" evidence="8">
    <location>
        <begin position="371"/>
        <end position="400"/>
    </location>
</feature>
<dbReference type="Proteomes" id="UP001310386">
    <property type="component" value="Unassembled WGS sequence"/>
</dbReference>
<dbReference type="Pfam" id="PF03600">
    <property type="entry name" value="CitMHS"/>
    <property type="match status" value="1"/>
</dbReference>
<dbReference type="PRINTS" id="PR00758">
    <property type="entry name" value="ARSENICPUMP"/>
</dbReference>
<evidence type="ECO:0000256" key="2">
    <source>
        <dbReference type="ARBA" id="ARBA00009843"/>
    </source>
</evidence>
<evidence type="ECO:0000256" key="1">
    <source>
        <dbReference type="ARBA" id="ARBA00004651"/>
    </source>
</evidence>
<feature type="transmembrane region" description="Helical" evidence="8">
    <location>
        <begin position="329"/>
        <end position="351"/>
    </location>
</feature>
<keyword evidence="3" id="KW-0813">Transport</keyword>
<keyword evidence="7 8" id="KW-0472">Membrane</keyword>
<proteinExistence type="inferred from homology"/>
<evidence type="ECO:0000256" key="3">
    <source>
        <dbReference type="ARBA" id="ARBA00022448"/>
    </source>
</evidence>
<feature type="transmembrane region" description="Helical" evidence="8">
    <location>
        <begin position="236"/>
        <end position="269"/>
    </location>
</feature>
<keyword evidence="6 8" id="KW-1133">Transmembrane helix</keyword>
<dbReference type="EMBL" id="JAYJLD010000012">
    <property type="protein sequence ID" value="MEB3102032.1"/>
    <property type="molecule type" value="Genomic_DNA"/>
</dbReference>
<dbReference type="InterPro" id="IPR000802">
    <property type="entry name" value="Arsenical_pump_ArsB"/>
</dbReference>
<comment type="similarity">
    <text evidence="2">Belongs to the CitM (TC 2.A.11) transporter family.</text>
</comment>
<protein>
    <submittedName>
        <fullName evidence="10">ArsB/NhaD family transporter</fullName>
    </submittedName>
</protein>
<dbReference type="PANTHER" id="PTHR43568:SF1">
    <property type="entry name" value="P PROTEIN"/>
    <property type="match status" value="1"/>
</dbReference>
<feature type="transmembrane region" description="Helical" evidence="8">
    <location>
        <begin position="6"/>
        <end position="27"/>
    </location>
</feature>
<evidence type="ECO:0000256" key="8">
    <source>
        <dbReference type="SAM" id="Phobius"/>
    </source>
</evidence>
<reference evidence="10" key="1">
    <citation type="submission" date="2023-12" db="EMBL/GenBank/DDBJ databases">
        <title>Fervidustalea candida gen. nov., sp. nov., a novel member of the family Paenibacillaceae isolated from a geothermal area.</title>
        <authorList>
            <person name="Li W.-J."/>
            <person name="Jiao J.-Y."/>
            <person name="Chen Y."/>
        </authorList>
    </citation>
    <scope>NUCLEOTIDE SEQUENCE</scope>
    <source>
        <strain evidence="10">SYSU GA230002</strain>
    </source>
</reference>
<feature type="transmembrane region" description="Helical" evidence="8">
    <location>
        <begin position="34"/>
        <end position="52"/>
    </location>
</feature>
<gene>
    <name evidence="10" type="ORF">VF724_10185</name>
</gene>
<dbReference type="InterPro" id="IPR051475">
    <property type="entry name" value="Diverse_Ion_Transporter"/>
</dbReference>
<evidence type="ECO:0000313" key="10">
    <source>
        <dbReference type="EMBL" id="MEB3102032.1"/>
    </source>
</evidence>
<name>A0ABU5ZJI7_9BACL</name>
<keyword evidence="5 8" id="KW-0812">Transmembrane</keyword>
<keyword evidence="11" id="KW-1185">Reference proteome</keyword>
<feature type="transmembrane region" description="Helical" evidence="8">
    <location>
        <begin position="64"/>
        <end position="88"/>
    </location>
</feature>
<evidence type="ECO:0000256" key="6">
    <source>
        <dbReference type="ARBA" id="ARBA00022989"/>
    </source>
</evidence>
<organism evidence="10 11">
    <name type="scientific">Ferviditalea candida</name>
    <dbReference type="NCBI Taxonomy" id="3108399"/>
    <lineage>
        <taxon>Bacteria</taxon>
        <taxon>Bacillati</taxon>
        <taxon>Bacillota</taxon>
        <taxon>Bacilli</taxon>
        <taxon>Bacillales</taxon>
        <taxon>Paenibacillaceae</taxon>
        <taxon>Ferviditalea</taxon>
    </lineage>
</organism>
<feature type="domain" description="Citrate transporter-like" evidence="9">
    <location>
        <begin position="23"/>
        <end position="378"/>
    </location>
</feature>
<dbReference type="InterPro" id="IPR004680">
    <property type="entry name" value="Cit_transptr-like_dom"/>
</dbReference>
<sequence>MELVSAVPTWQVVGAVVIFLLIYAFIITEKVNRAVIALVGALLMVIFGMVDLKTAYEHHIEWETIFLLIGMMILVGITNKTGIFQYVAVKAAQSAKGDPIRILVFLALLTAIGSAFLDNVTTVLLIVPVTFSITRILQVNPFPYLISEIIASNVGGTATLIGDPPNIMIGTATHLNFNDFIVTLTPVIIIIMAVTILIFMKFFGKSLKVTQENKDELMRLSAEDYITDRPLMNKSLIVLLITIAGFALHSVIHVEAAVVAVAGATLLMLIGVKEHDIDEVFHAVEWTTIFFFAGLFVLVGGLIDVGVIKYLASKALDITAGDMTFTSMLILWVSGIASATIDNIPFVATMIPLIQDMGIQLNVEPSALDPVWWSLALGACLGGNGTLIGASANVVVAAMAAREGKGFTYMDFLKIGAPITLVSLVISTIYVLLFIL</sequence>
<comment type="subcellular location">
    <subcellularLocation>
        <location evidence="1">Cell membrane</location>
        <topology evidence="1">Multi-pass membrane protein</topology>
    </subcellularLocation>
</comment>
<feature type="transmembrane region" description="Helical" evidence="8">
    <location>
        <begin position="180"/>
        <end position="200"/>
    </location>
</feature>
<evidence type="ECO:0000256" key="4">
    <source>
        <dbReference type="ARBA" id="ARBA00022475"/>
    </source>
</evidence>
<evidence type="ECO:0000259" key="9">
    <source>
        <dbReference type="Pfam" id="PF03600"/>
    </source>
</evidence>
<dbReference type="PANTHER" id="PTHR43568">
    <property type="entry name" value="P PROTEIN"/>
    <property type="match status" value="1"/>
</dbReference>